<dbReference type="InterPro" id="IPR017941">
    <property type="entry name" value="Rieske_2Fe-2S"/>
</dbReference>
<dbReference type="RefSeq" id="WP_187974627.1">
    <property type="nucleotide sequence ID" value="NZ_CP046884.1"/>
</dbReference>
<keyword evidence="2" id="KW-0479">Metal-binding</keyword>
<evidence type="ECO:0000313" key="7">
    <source>
        <dbReference type="EMBL" id="QNQ91315.1"/>
    </source>
</evidence>
<keyword evidence="4" id="KW-0411">Iron-sulfur</keyword>
<accession>A0A7H0SRZ0</accession>
<dbReference type="InterPro" id="IPR036922">
    <property type="entry name" value="Rieske_2Fe-2S_sf"/>
</dbReference>
<keyword evidence="1" id="KW-0001">2Fe-2S</keyword>
<dbReference type="AlphaFoldDB" id="A0A7H0SRZ0"/>
<dbReference type="GO" id="GO:0004497">
    <property type="term" value="F:monooxygenase activity"/>
    <property type="evidence" value="ECO:0007669"/>
    <property type="project" value="UniProtKB-ARBA"/>
</dbReference>
<protein>
    <submittedName>
        <fullName evidence="7">Rieske 2Fe-2S domain-containing protein</fullName>
    </submittedName>
</protein>
<proteinExistence type="predicted"/>
<evidence type="ECO:0000256" key="3">
    <source>
        <dbReference type="ARBA" id="ARBA00023004"/>
    </source>
</evidence>
<keyword evidence="3" id="KW-0408">Iron</keyword>
<keyword evidence="8" id="KW-1185">Reference proteome</keyword>
<dbReference type="GO" id="GO:0016705">
    <property type="term" value="F:oxidoreductase activity, acting on paired donors, with incorporation or reduction of molecular oxygen"/>
    <property type="evidence" value="ECO:0007669"/>
    <property type="project" value="UniProtKB-ARBA"/>
</dbReference>
<feature type="domain" description="Rieske" evidence="6">
    <location>
        <begin position="38"/>
        <end position="128"/>
    </location>
</feature>
<evidence type="ECO:0000256" key="2">
    <source>
        <dbReference type="ARBA" id="ARBA00022723"/>
    </source>
</evidence>
<sequence>MTQQSSPNSQPCSRRLFLVGTGTTLAGVLLAACGSDKSQELKSSDVPVGSAVIIGDLIVAQPEPGQYRAYSATCPHQGAKISQVEGNTVQCLAHNSKFSIKDGSVVSGPSKKPLSEATISVQGDNLSVS</sequence>
<dbReference type="InterPro" id="IPR006311">
    <property type="entry name" value="TAT_signal"/>
</dbReference>
<evidence type="ECO:0000256" key="1">
    <source>
        <dbReference type="ARBA" id="ARBA00022714"/>
    </source>
</evidence>
<dbReference type="SUPFAM" id="SSF50022">
    <property type="entry name" value="ISP domain"/>
    <property type="match status" value="1"/>
</dbReference>
<dbReference type="KEGG" id="cpoy:GP475_12230"/>
<evidence type="ECO:0000256" key="5">
    <source>
        <dbReference type="SAM" id="MobiDB-lite"/>
    </source>
</evidence>
<organism evidence="7 8">
    <name type="scientific">Corynebacterium poyangense</name>
    <dbReference type="NCBI Taxonomy" id="2684405"/>
    <lineage>
        <taxon>Bacteria</taxon>
        <taxon>Bacillati</taxon>
        <taxon>Actinomycetota</taxon>
        <taxon>Actinomycetes</taxon>
        <taxon>Mycobacteriales</taxon>
        <taxon>Corynebacteriaceae</taxon>
        <taxon>Corynebacterium</taxon>
    </lineage>
</organism>
<dbReference type="PROSITE" id="PS51318">
    <property type="entry name" value="TAT"/>
    <property type="match status" value="1"/>
</dbReference>
<dbReference type="Pfam" id="PF00355">
    <property type="entry name" value="Rieske"/>
    <property type="match status" value="1"/>
</dbReference>
<evidence type="ECO:0000256" key="4">
    <source>
        <dbReference type="ARBA" id="ARBA00023014"/>
    </source>
</evidence>
<feature type="region of interest" description="Disordered" evidence="5">
    <location>
        <begin position="104"/>
        <end position="129"/>
    </location>
</feature>
<dbReference type="EMBL" id="CP046884">
    <property type="protein sequence ID" value="QNQ91315.1"/>
    <property type="molecule type" value="Genomic_DNA"/>
</dbReference>
<dbReference type="PROSITE" id="PS51296">
    <property type="entry name" value="RIESKE"/>
    <property type="match status" value="1"/>
</dbReference>
<dbReference type="GO" id="GO:0046872">
    <property type="term" value="F:metal ion binding"/>
    <property type="evidence" value="ECO:0007669"/>
    <property type="project" value="UniProtKB-KW"/>
</dbReference>
<feature type="compositionally biased region" description="Polar residues" evidence="5">
    <location>
        <begin position="117"/>
        <end position="129"/>
    </location>
</feature>
<name>A0A7H0SRZ0_9CORY</name>
<dbReference type="GO" id="GO:0051537">
    <property type="term" value="F:2 iron, 2 sulfur cluster binding"/>
    <property type="evidence" value="ECO:0007669"/>
    <property type="project" value="UniProtKB-KW"/>
</dbReference>
<evidence type="ECO:0000259" key="6">
    <source>
        <dbReference type="PROSITE" id="PS51296"/>
    </source>
</evidence>
<evidence type="ECO:0000313" key="8">
    <source>
        <dbReference type="Proteomes" id="UP000516320"/>
    </source>
</evidence>
<reference evidence="7 8" key="1">
    <citation type="submission" date="2019-12" db="EMBL/GenBank/DDBJ databases">
        <title>Corynebacterium sp. nov., isolated from feces of the Anser Albifrons in China.</title>
        <authorList>
            <person name="Liu Q."/>
        </authorList>
    </citation>
    <scope>NUCLEOTIDE SEQUENCE [LARGE SCALE GENOMIC DNA]</scope>
    <source>
        <strain evidence="7 8">4H37-19</strain>
    </source>
</reference>
<gene>
    <name evidence="7" type="ORF">GP475_12230</name>
</gene>
<dbReference type="Gene3D" id="2.102.10.10">
    <property type="entry name" value="Rieske [2Fe-2S] iron-sulphur domain"/>
    <property type="match status" value="1"/>
</dbReference>
<dbReference type="Proteomes" id="UP000516320">
    <property type="component" value="Chromosome"/>
</dbReference>
<dbReference type="CDD" id="cd03467">
    <property type="entry name" value="Rieske"/>
    <property type="match status" value="1"/>
</dbReference>